<evidence type="ECO:0000313" key="2">
    <source>
        <dbReference type="EMBL" id="KPJ09571.1"/>
    </source>
</evidence>
<dbReference type="Proteomes" id="UP000053240">
    <property type="component" value="Unassembled WGS sequence"/>
</dbReference>
<protein>
    <submittedName>
        <fullName evidence="2">Uncharacterized protein</fullName>
    </submittedName>
</protein>
<dbReference type="KEGG" id="pmac:106716582"/>
<feature type="chain" id="PRO_5008264834" evidence="1">
    <location>
        <begin position="20"/>
        <end position="186"/>
    </location>
</feature>
<dbReference type="OrthoDB" id="6585768at2759"/>
<gene>
    <name evidence="2" type="ORF">RR48_13205</name>
</gene>
<organism evidence="2 3">
    <name type="scientific">Papilio machaon</name>
    <name type="common">Old World swallowtail butterfly</name>
    <dbReference type="NCBI Taxonomy" id="76193"/>
    <lineage>
        <taxon>Eukaryota</taxon>
        <taxon>Metazoa</taxon>
        <taxon>Ecdysozoa</taxon>
        <taxon>Arthropoda</taxon>
        <taxon>Hexapoda</taxon>
        <taxon>Insecta</taxon>
        <taxon>Pterygota</taxon>
        <taxon>Neoptera</taxon>
        <taxon>Endopterygota</taxon>
        <taxon>Lepidoptera</taxon>
        <taxon>Glossata</taxon>
        <taxon>Ditrysia</taxon>
        <taxon>Papilionoidea</taxon>
        <taxon>Papilionidae</taxon>
        <taxon>Papilioninae</taxon>
        <taxon>Papilio</taxon>
    </lineage>
</organism>
<dbReference type="EMBL" id="KQ461073">
    <property type="protein sequence ID" value="KPJ09571.1"/>
    <property type="molecule type" value="Genomic_DNA"/>
</dbReference>
<keyword evidence="1" id="KW-0732">Signal</keyword>
<reference evidence="2 3" key="1">
    <citation type="journal article" date="2015" name="Nat. Commun.">
        <title>Outbred genome sequencing and CRISPR/Cas9 gene editing in butterflies.</title>
        <authorList>
            <person name="Li X."/>
            <person name="Fan D."/>
            <person name="Zhang W."/>
            <person name="Liu G."/>
            <person name="Zhang L."/>
            <person name="Zhao L."/>
            <person name="Fang X."/>
            <person name="Chen L."/>
            <person name="Dong Y."/>
            <person name="Chen Y."/>
            <person name="Ding Y."/>
            <person name="Zhao R."/>
            <person name="Feng M."/>
            <person name="Zhu Y."/>
            <person name="Feng Y."/>
            <person name="Jiang X."/>
            <person name="Zhu D."/>
            <person name="Xiang H."/>
            <person name="Feng X."/>
            <person name="Li S."/>
            <person name="Wang J."/>
            <person name="Zhang G."/>
            <person name="Kronforst M.R."/>
            <person name="Wang W."/>
        </authorList>
    </citation>
    <scope>NUCLEOTIDE SEQUENCE [LARGE SCALE GENOMIC DNA]</scope>
    <source>
        <strain evidence="2">Ya'a_city_454_Pm</strain>
        <tissue evidence="2">Whole body</tissue>
    </source>
</reference>
<feature type="signal peptide" evidence="1">
    <location>
        <begin position="1"/>
        <end position="19"/>
    </location>
</feature>
<dbReference type="AlphaFoldDB" id="A0A194R155"/>
<proteinExistence type="predicted"/>
<evidence type="ECO:0000256" key="1">
    <source>
        <dbReference type="SAM" id="SignalP"/>
    </source>
</evidence>
<evidence type="ECO:0000313" key="3">
    <source>
        <dbReference type="Proteomes" id="UP000053240"/>
    </source>
</evidence>
<dbReference type="InParanoid" id="A0A194R155"/>
<accession>A0A194R155</accession>
<sequence>MRSQIIILTFAILLVIVQSHWSPRSEDRCINYFRNGRNFDLNQMNGEFYAVYFWPPIQRERDACGVLNFRIMSDEDVEAATAECDGVIDDDDTVVQATYRNSTGKLVNVIYFGNEEVKHLMRSCDKVYKYLFIRINDDYVMGINCSSGGRGTLLAKYLPGLSEVQRVVRGIEFMMGREGKPDCPLP</sequence>
<name>A0A194R155_PAPMA</name>
<keyword evidence="3" id="KW-1185">Reference proteome</keyword>